<gene>
    <name evidence="1" type="ORF">DM484_27040</name>
</gene>
<comment type="caution">
    <text evidence="1">The sequence shown here is derived from an EMBL/GenBank/DDBJ whole genome shotgun (WGS) entry which is preliminary data.</text>
</comment>
<dbReference type="Proteomes" id="UP000249396">
    <property type="component" value="Unassembled WGS sequence"/>
</dbReference>
<organism evidence="1 2">
    <name type="scientific">Candidatus Methylumidiphilus alinenensis</name>
    <dbReference type="NCBI Taxonomy" id="2202197"/>
    <lineage>
        <taxon>Bacteria</taxon>
        <taxon>Pseudomonadati</taxon>
        <taxon>Pseudomonadota</taxon>
        <taxon>Gammaproteobacteria</taxon>
        <taxon>Methylococcales</taxon>
        <taxon>Candidatus Methylumidiphilus</taxon>
    </lineage>
</organism>
<protein>
    <recommendedName>
        <fullName evidence="3">CHAT domain-containing protein</fullName>
    </recommendedName>
</protein>
<name>A0A2W4QFV1_9GAMM</name>
<sequence>MQNFFNNQQGHPINKQLFENWRRWGSELDDTEFANAFLGLGLVAGTSCWASQTKSVADILRKRELTALERTCFLIPSAEIAMSLLISDSLKDTNDSPCLLWRFPDLHLTSEPAGDLALSAMLPQEWAESVRTIRDMHADCLATFRLRVIEFPESEPAGPCLQTLMLTNPPLGGVSMILNLNAGQTERATASIPPQFAFDWPFRLGALPGSDAQETFEYLQKAWPSSGLTRIVPLDRSNANCDLLLHRGDAAALLKKLQTQPFPCKANVVVIANGSDTDPSTRRSTMRRIAALTQASGALLLDTQEPLAVGDALNQFMIELSHNLSFDQAWTEALRKRRLRADNIRESIEAELLLTDELASFRLSKLAENLKQRAENLPPNAKLDLSSLKPHWLSVTPAQFEISHPVRGPATVAWAEAQALNLQLDQLAYHREGDGASELAAFAKAIKTAQEPSTVQIERAQRYLQQQSWLLRPNNDGYDSAAGGYILGRMAQVRIRIGPPEQAWQSLPQVFPVEELPRQSRWRLTVVLSEPNQIGATLSANITLPRDGASTTCHFDFLPKHEGAFEGCVTVLHRGRVLQTAMLRAEVVADENKANPEAAPKFDDVAVIRHHLGDLDQRSQFDMAIVETPANSAAGFQAQAFAASQTKTPATHRAGLMNIQECLEVAKRINTKLSWVAQSVLDYQDGLEGEAGNRLIRELALEGATLFLMLFSGYLEETGGAPELAKQEYLQIVTNQTDKTIPYEIIYEHEVPDDDAKTCAHWRGCLTAGKLADGCQGGTAKAVCPLGFWGLSKVIERHKAKARTDDDAVGVFLQSEPRREMDELKLSGHALFASSSRVSEEKRKEVESGLNKWLGNAPSIAQDWNDWVQIVADTGPRLIIALPHIEGNGASVTLEINDQTIRAIQIKKAHLLQNLPSASPPLVALLGCDVAGTGNDYGEPVLVFRTKGAAVVIGTIATVYTENSARVASLLVKELLSKATQPESLGAVIREVKRQGLLQNLMMSLCLVAYGDADWKLVRGPS</sequence>
<evidence type="ECO:0008006" key="3">
    <source>
        <dbReference type="Google" id="ProtNLM"/>
    </source>
</evidence>
<accession>A0A2W4QFV1</accession>
<dbReference type="EMBL" id="QJPH01000533">
    <property type="protein sequence ID" value="PZN71145.1"/>
    <property type="molecule type" value="Genomic_DNA"/>
</dbReference>
<proteinExistence type="predicted"/>
<reference evidence="1 2" key="1">
    <citation type="journal article" date="2018" name="Aquat. Microb. Ecol.">
        <title>Gammaproteobacterial methanotrophs dominate.</title>
        <authorList>
            <person name="Rissanen A.J."/>
            <person name="Saarenheimo J."/>
            <person name="Tiirola M."/>
            <person name="Peura S."/>
            <person name="Aalto S.L."/>
            <person name="Karvinen A."/>
            <person name="Nykanen H."/>
        </authorList>
    </citation>
    <scope>NUCLEOTIDE SEQUENCE [LARGE SCALE GENOMIC DNA]</scope>
    <source>
        <strain evidence="1">AMbin10</strain>
    </source>
</reference>
<evidence type="ECO:0000313" key="2">
    <source>
        <dbReference type="Proteomes" id="UP000249396"/>
    </source>
</evidence>
<evidence type="ECO:0000313" key="1">
    <source>
        <dbReference type="EMBL" id="PZN71145.1"/>
    </source>
</evidence>
<dbReference type="AlphaFoldDB" id="A0A2W4QFV1"/>